<proteinExistence type="predicted"/>
<dbReference type="AlphaFoldDB" id="Z5X6E0"/>
<accession>Z5X6E0</accession>
<evidence type="ECO:0000313" key="1">
    <source>
        <dbReference type="EMBL" id="KDE96922.1"/>
    </source>
</evidence>
<dbReference type="Proteomes" id="UP000022835">
    <property type="component" value="Unassembled WGS sequence"/>
</dbReference>
<dbReference type="STRING" id="1440774.Y900_004385"/>
<comment type="caution">
    <text evidence="3">The sequence shown here is derived from an EMBL/GenBank/DDBJ whole genome shotgun (WGS) entry which is preliminary data.</text>
</comment>
<sequence>MSNPAQLLHAKFLSWRGPQNVNAASARGLNGQNWDDHTLAISHLREIEELIGLLESQGRNMRVAREAVPTWYQVVFSFSGGWQGQGTATIDQTSLNTLEMLAERLEDVVPTLEADGIDRINGYIESVAETLKSDPSIPAPLRAHINDVIAHVRWCTQNYATVGDFSLQDALERLAGAVVRGAANSTDKSKWKSAVNNIVWPFAVNMMAALPAAELVALVTGH</sequence>
<protein>
    <submittedName>
        <fullName evidence="3">Uncharacterized protein</fullName>
    </submittedName>
</protein>
<evidence type="ECO:0000313" key="4">
    <source>
        <dbReference type="Proteomes" id="UP000022835"/>
    </source>
</evidence>
<evidence type="ECO:0000313" key="3">
    <source>
        <dbReference type="EMBL" id="KDE98199.1"/>
    </source>
</evidence>
<dbReference type="OrthoDB" id="4735264at2"/>
<name>Z5X6E0_9MYCO</name>
<reference evidence="3 4" key="1">
    <citation type="submission" date="2014-05" db="EMBL/GenBank/DDBJ databases">
        <title>Genome sequence of Mycobacterium aromaticivorans strain JS19b1T (= DSM 45407T).</title>
        <authorList>
            <person name="Kwak Y."/>
            <person name="Park G.-S."/>
            <person name="Li Q.X."/>
            <person name="Lee S.-E."/>
            <person name="Shin J.-H."/>
        </authorList>
    </citation>
    <scope>NUCLEOTIDE SEQUENCE [LARGE SCALE GENOMIC DNA]</scope>
    <source>
        <strain evidence="3 4">JS19b1</strain>
    </source>
</reference>
<organism evidence="3 4">
    <name type="scientific">Mycolicibacterium aromaticivorans JS19b1 = JCM 16368</name>
    <dbReference type="NCBI Taxonomy" id="1440774"/>
    <lineage>
        <taxon>Bacteria</taxon>
        <taxon>Bacillati</taxon>
        <taxon>Actinomycetota</taxon>
        <taxon>Actinomycetes</taxon>
        <taxon>Mycobacteriales</taxon>
        <taxon>Mycobacteriaceae</taxon>
        <taxon>Mycolicibacterium</taxon>
    </lineage>
</organism>
<dbReference type="RefSeq" id="WP_036339434.1">
    <property type="nucleotide sequence ID" value="NZ_JALN02000001.1"/>
</dbReference>
<dbReference type="EMBL" id="JALN02000003">
    <property type="protein sequence ID" value="KDE96922.1"/>
    <property type="molecule type" value="Genomic_DNA"/>
</dbReference>
<dbReference type="EMBL" id="JALN02000002">
    <property type="protein sequence ID" value="KDE97070.1"/>
    <property type="molecule type" value="Genomic_DNA"/>
</dbReference>
<gene>
    <name evidence="3" type="ORF">Y900_004385</name>
    <name evidence="2" type="ORF">Y900_027670</name>
    <name evidence="1" type="ORF">Y900_030275</name>
</gene>
<dbReference type="EMBL" id="JALN02000001">
    <property type="protein sequence ID" value="KDE98199.1"/>
    <property type="molecule type" value="Genomic_DNA"/>
</dbReference>
<keyword evidence="4" id="KW-1185">Reference proteome</keyword>
<dbReference type="eggNOG" id="ENOG502ZU79">
    <property type="taxonomic scope" value="Bacteria"/>
</dbReference>
<evidence type="ECO:0000313" key="2">
    <source>
        <dbReference type="EMBL" id="KDE97070.1"/>
    </source>
</evidence>